<dbReference type="NCBIfam" id="TIGR00401">
    <property type="entry name" value="msrA"/>
    <property type="match status" value="1"/>
</dbReference>
<dbReference type="HAMAP" id="MF_01401">
    <property type="entry name" value="MsrA"/>
    <property type="match status" value="1"/>
</dbReference>
<dbReference type="EC" id="1.8.4.11" evidence="4"/>
<dbReference type="Gene3D" id="3.30.1060.10">
    <property type="entry name" value="Peptide methionine sulphoxide reductase MsrA"/>
    <property type="match status" value="1"/>
</dbReference>
<name>A0A3A4ZK29_UNCKA</name>
<dbReference type="InterPro" id="IPR036509">
    <property type="entry name" value="Met_Sox_Rdtase_MsrA_sf"/>
</dbReference>
<dbReference type="SUPFAM" id="SSF55068">
    <property type="entry name" value="Peptide methionine sulfoxide reductase"/>
    <property type="match status" value="1"/>
</dbReference>
<comment type="catalytic activity">
    <reaction evidence="2 4">
        <text>L-methionyl-[protein] + [thioredoxin]-disulfide + H2O = L-methionyl-(S)-S-oxide-[protein] + [thioredoxin]-dithiol</text>
        <dbReference type="Rhea" id="RHEA:14217"/>
        <dbReference type="Rhea" id="RHEA-COMP:10698"/>
        <dbReference type="Rhea" id="RHEA-COMP:10700"/>
        <dbReference type="Rhea" id="RHEA-COMP:12313"/>
        <dbReference type="Rhea" id="RHEA-COMP:12315"/>
        <dbReference type="ChEBI" id="CHEBI:15377"/>
        <dbReference type="ChEBI" id="CHEBI:16044"/>
        <dbReference type="ChEBI" id="CHEBI:29950"/>
        <dbReference type="ChEBI" id="CHEBI:44120"/>
        <dbReference type="ChEBI" id="CHEBI:50058"/>
        <dbReference type="EC" id="1.8.4.11"/>
    </reaction>
</comment>
<comment type="similarity">
    <text evidence="4">Belongs to the MsrA Met sulfoxide reductase family.</text>
</comment>
<feature type="domain" description="Peptide methionine sulphoxide reductase MsrA" evidence="5">
    <location>
        <begin position="7"/>
        <end position="159"/>
    </location>
</feature>
<accession>A0A3A4ZK29</accession>
<feature type="active site" evidence="4">
    <location>
        <position position="14"/>
    </location>
</feature>
<evidence type="ECO:0000259" key="5">
    <source>
        <dbReference type="Pfam" id="PF01625"/>
    </source>
</evidence>
<evidence type="ECO:0000256" key="2">
    <source>
        <dbReference type="ARBA" id="ARBA00047806"/>
    </source>
</evidence>
<gene>
    <name evidence="4 6" type="primary">msrA</name>
    <name evidence="6" type="ORF">C4561_03460</name>
</gene>
<dbReference type="GO" id="GO:0008113">
    <property type="term" value="F:peptide-methionine (S)-S-oxide reductase activity"/>
    <property type="evidence" value="ECO:0007669"/>
    <property type="project" value="UniProtKB-UniRule"/>
</dbReference>
<reference evidence="6 7" key="1">
    <citation type="journal article" date="2017" name="ISME J.">
        <title>Energy and carbon metabolisms in a deep terrestrial subsurface fluid microbial community.</title>
        <authorList>
            <person name="Momper L."/>
            <person name="Jungbluth S.P."/>
            <person name="Lee M.D."/>
            <person name="Amend J.P."/>
        </authorList>
    </citation>
    <scope>NUCLEOTIDE SEQUENCE [LARGE SCALE GENOMIC DNA]</scope>
    <source>
        <strain evidence="6">SURF_46</strain>
    </source>
</reference>
<evidence type="ECO:0000256" key="1">
    <source>
        <dbReference type="ARBA" id="ARBA00023002"/>
    </source>
</evidence>
<comment type="function">
    <text evidence="4">Has an important function as a repair enzyme for proteins that have been inactivated by oxidation. Catalyzes the reversible oxidation-reduction of methionine sulfoxide in proteins to methionine.</text>
</comment>
<dbReference type="Pfam" id="PF01625">
    <property type="entry name" value="PMSR"/>
    <property type="match status" value="1"/>
</dbReference>
<dbReference type="EMBL" id="QZJF01000017">
    <property type="protein sequence ID" value="RJR27030.1"/>
    <property type="molecule type" value="Genomic_DNA"/>
</dbReference>
<comment type="catalytic activity">
    <reaction evidence="3 4">
        <text>[thioredoxin]-disulfide + L-methionine + H2O = L-methionine (S)-S-oxide + [thioredoxin]-dithiol</text>
        <dbReference type="Rhea" id="RHEA:19993"/>
        <dbReference type="Rhea" id="RHEA-COMP:10698"/>
        <dbReference type="Rhea" id="RHEA-COMP:10700"/>
        <dbReference type="ChEBI" id="CHEBI:15377"/>
        <dbReference type="ChEBI" id="CHEBI:29950"/>
        <dbReference type="ChEBI" id="CHEBI:50058"/>
        <dbReference type="ChEBI" id="CHEBI:57844"/>
        <dbReference type="ChEBI" id="CHEBI:58772"/>
        <dbReference type="EC" id="1.8.4.11"/>
    </reaction>
</comment>
<dbReference type="AlphaFoldDB" id="A0A3A4ZK29"/>
<evidence type="ECO:0000313" key="6">
    <source>
        <dbReference type="EMBL" id="RJR27030.1"/>
    </source>
</evidence>
<comment type="caution">
    <text evidence="6">The sequence shown here is derived from an EMBL/GenBank/DDBJ whole genome shotgun (WGS) entry which is preliminary data.</text>
</comment>
<sequence>MNNTYEKAVFGGGCFWCTEAIFRRLKGVKSVTPGYAGGTMENPSYEQVSQGNTGHAEVIEIEYDPNIISYSNLLEVFFKTHDPTSKNRQGNDVGTQYRSVVLYANENQRNLAEKAIREIEESGIFDKPVLTEILPLDSFFRAEEYHLEYYDKNPDKPYCSLVIGPKIAKLEKLFRDKINYDPRS</sequence>
<evidence type="ECO:0000313" key="7">
    <source>
        <dbReference type="Proteomes" id="UP000265540"/>
    </source>
</evidence>
<protein>
    <recommendedName>
        <fullName evidence="4">Peptide methionine sulfoxide reductase MsrA</fullName>
        <shortName evidence="4">Protein-methionine-S-oxide reductase</shortName>
        <ecNumber evidence="4">1.8.4.11</ecNumber>
    </recommendedName>
    <alternativeName>
        <fullName evidence="4">Peptide-methionine (S)-S-oxide reductase</fullName>
        <shortName evidence="4">Peptide Met(O) reductase</shortName>
    </alternativeName>
</protein>
<dbReference type="Proteomes" id="UP000265540">
    <property type="component" value="Unassembled WGS sequence"/>
</dbReference>
<evidence type="ECO:0000256" key="3">
    <source>
        <dbReference type="ARBA" id="ARBA00048782"/>
    </source>
</evidence>
<dbReference type="PANTHER" id="PTHR43774:SF1">
    <property type="entry name" value="PEPTIDE METHIONINE SULFOXIDE REDUCTASE MSRA 2"/>
    <property type="match status" value="1"/>
</dbReference>
<dbReference type="InterPro" id="IPR002569">
    <property type="entry name" value="Met_Sox_Rdtase_MsrA_dom"/>
</dbReference>
<organism evidence="6 7">
    <name type="scientific">candidate division WWE3 bacterium</name>
    <dbReference type="NCBI Taxonomy" id="2053526"/>
    <lineage>
        <taxon>Bacteria</taxon>
        <taxon>Katanobacteria</taxon>
    </lineage>
</organism>
<dbReference type="GO" id="GO:0033744">
    <property type="term" value="F:L-methionine:thioredoxin-disulfide S-oxidoreductase activity"/>
    <property type="evidence" value="ECO:0007669"/>
    <property type="project" value="RHEA"/>
</dbReference>
<evidence type="ECO:0000256" key="4">
    <source>
        <dbReference type="HAMAP-Rule" id="MF_01401"/>
    </source>
</evidence>
<keyword evidence="1 4" id="KW-0560">Oxidoreductase</keyword>
<dbReference type="PANTHER" id="PTHR43774">
    <property type="entry name" value="PEPTIDE METHIONINE SULFOXIDE REDUCTASE"/>
    <property type="match status" value="1"/>
</dbReference>
<proteinExistence type="inferred from homology"/>